<organism evidence="7 8">
    <name type="scientific">Methanobrevibacter olleyae</name>
    <dbReference type="NCBI Taxonomy" id="294671"/>
    <lineage>
        <taxon>Archaea</taxon>
        <taxon>Methanobacteriati</taxon>
        <taxon>Methanobacteriota</taxon>
        <taxon>Methanomada group</taxon>
        <taxon>Methanobacteria</taxon>
        <taxon>Methanobacteriales</taxon>
        <taxon>Methanobacteriaceae</taxon>
        <taxon>Methanobrevibacter</taxon>
    </lineage>
</organism>
<evidence type="ECO:0000256" key="6">
    <source>
        <dbReference type="ARBA" id="ARBA00024207"/>
    </source>
</evidence>
<evidence type="ECO:0000256" key="3">
    <source>
        <dbReference type="ARBA" id="ARBA00022722"/>
    </source>
</evidence>
<keyword evidence="4" id="KW-0547">Nucleotide-binding</keyword>
<dbReference type="PANTHER" id="PTHR34139:SF1">
    <property type="entry name" value="RNASE MJ1380-RELATED"/>
    <property type="match status" value="1"/>
</dbReference>
<keyword evidence="5" id="KW-0378">Hydrolase</keyword>
<dbReference type="Proteomes" id="UP000732619">
    <property type="component" value="Unassembled WGS sequence"/>
</dbReference>
<evidence type="ECO:0000256" key="2">
    <source>
        <dbReference type="ARBA" id="ARBA00022649"/>
    </source>
</evidence>
<sequence>MKEKDKRTIKIIVDYCNRMEDYTNRFDNDKEIYLSDKLYQDACALVIIQIGEFVGRLSDEFRDCHKEVNWQEIIGMRNIFAHNYEDVIDDIVWDVIQEDIPNLKNYFESLLCK</sequence>
<comment type="similarity">
    <text evidence="6">Belongs to the HepT RNase toxin family.</text>
</comment>
<evidence type="ECO:0000256" key="4">
    <source>
        <dbReference type="ARBA" id="ARBA00022741"/>
    </source>
</evidence>
<dbReference type="Pfam" id="PF01934">
    <property type="entry name" value="HepT-like"/>
    <property type="match status" value="1"/>
</dbReference>
<evidence type="ECO:0000256" key="1">
    <source>
        <dbReference type="ARBA" id="ARBA00022553"/>
    </source>
</evidence>
<gene>
    <name evidence="7" type="ORF">E7Z75_07245</name>
</gene>
<protein>
    <submittedName>
        <fullName evidence="7">DUF86 domain-containing protein</fullName>
    </submittedName>
</protein>
<dbReference type="InterPro" id="IPR008201">
    <property type="entry name" value="HepT-like"/>
</dbReference>
<proteinExistence type="inferred from homology"/>
<evidence type="ECO:0000256" key="5">
    <source>
        <dbReference type="ARBA" id="ARBA00022801"/>
    </source>
</evidence>
<name>A0A8T3VY76_METOL</name>
<dbReference type="GO" id="GO:0110001">
    <property type="term" value="C:toxin-antitoxin complex"/>
    <property type="evidence" value="ECO:0007669"/>
    <property type="project" value="InterPro"/>
</dbReference>
<dbReference type="EMBL" id="SUTG01000037">
    <property type="protein sequence ID" value="MBE6512916.1"/>
    <property type="molecule type" value="Genomic_DNA"/>
</dbReference>
<dbReference type="GO" id="GO:0016787">
    <property type="term" value="F:hydrolase activity"/>
    <property type="evidence" value="ECO:0007669"/>
    <property type="project" value="UniProtKB-KW"/>
</dbReference>
<keyword evidence="2" id="KW-1277">Toxin-antitoxin system</keyword>
<evidence type="ECO:0000313" key="8">
    <source>
        <dbReference type="Proteomes" id="UP000732619"/>
    </source>
</evidence>
<keyword evidence="3" id="KW-0540">Nuclease</keyword>
<keyword evidence="1" id="KW-0597">Phosphoprotein</keyword>
<dbReference type="InterPro" id="IPR037038">
    <property type="entry name" value="HepT-like_sf"/>
</dbReference>
<dbReference type="Gene3D" id="1.20.120.580">
    <property type="entry name" value="bsu32300-like"/>
    <property type="match status" value="1"/>
</dbReference>
<dbReference type="GO" id="GO:0000166">
    <property type="term" value="F:nucleotide binding"/>
    <property type="evidence" value="ECO:0007669"/>
    <property type="project" value="UniProtKB-KW"/>
</dbReference>
<dbReference type="InterPro" id="IPR051813">
    <property type="entry name" value="HepT_RNase_toxin"/>
</dbReference>
<accession>A0A8T3VY76</accession>
<reference evidence="7" key="1">
    <citation type="submission" date="2019-04" db="EMBL/GenBank/DDBJ databases">
        <title>Evolution of Biomass-Degrading Anaerobic Consortia Revealed by Metagenomics.</title>
        <authorList>
            <person name="Peng X."/>
        </authorList>
    </citation>
    <scope>NUCLEOTIDE SEQUENCE</scope>
    <source>
        <strain evidence="7">SIG14</strain>
    </source>
</reference>
<dbReference type="PANTHER" id="PTHR34139">
    <property type="entry name" value="UPF0331 PROTEIN MJ0127"/>
    <property type="match status" value="1"/>
</dbReference>
<dbReference type="AlphaFoldDB" id="A0A8T3VY76"/>
<comment type="caution">
    <text evidence="7">The sequence shown here is derived from an EMBL/GenBank/DDBJ whole genome shotgun (WGS) entry which is preliminary data.</text>
</comment>
<dbReference type="GO" id="GO:0004540">
    <property type="term" value="F:RNA nuclease activity"/>
    <property type="evidence" value="ECO:0007669"/>
    <property type="project" value="InterPro"/>
</dbReference>
<evidence type="ECO:0000313" key="7">
    <source>
        <dbReference type="EMBL" id="MBE6512916.1"/>
    </source>
</evidence>